<reference evidence="11" key="1">
    <citation type="submission" date="2021-01" db="EMBL/GenBank/DDBJ databases">
        <authorList>
            <consortium name="Genoscope - CEA"/>
            <person name="William W."/>
        </authorList>
    </citation>
    <scope>NUCLEOTIDE SEQUENCE</scope>
</reference>
<dbReference type="OMA" id="MPKSGNP"/>
<evidence type="ECO:0000313" key="11">
    <source>
        <dbReference type="EMBL" id="CAD8044660.1"/>
    </source>
</evidence>
<evidence type="ECO:0000256" key="1">
    <source>
        <dbReference type="ARBA" id="ARBA00004286"/>
    </source>
</evidence>
<sequence>MSEGQEIKQIPQQNEILIGMPKSGNPWKKLSTKSSSRNKRFHKVSWEEKQKQRQQKKELQEYLKEYKAEKEKKIQEEKLRKKNKKKQDELNKYKTADLQIIKETKNIKKWTKKARQTLVKLPAEIFEQLLEKQRRK</sequence>
<keyword evidence="5" id="KW-0597">Phosphoprotein</keyword>
<evidence type="ECO:0000256" key="2">
    <source>
        <dbReference type="ARBA" id="ARBA00004604"/>
    </source>
</evidence>
<name>A0A8S1JW02_PARPR</name>
<evidence type="ECO:0000256" key="5">
    <source>
        <dbReference type="ARBA" id="ARBA00022553"/>
    </source>
</evidence>
<evidence type="ECO:0000256" key="8">
    <source>
        <dbReference type="ARBA" id="ARBA00023242"/>
    </source>
</evidence>
<protein>
    <recommendedName>
        <fullName evidence="3">Coiled-coil domain-containing protein 86</fullName>
    </recommendedName>
</protein>
<evidence type="ECO:0000313" key="12">
    <source>
        <dbReference type="Proteomes" id="UP000688137"/>
    </source>
</evidence>
<feature type="region of interest" description="Disordered" evidence="10">
    <location>
        <begin position="1"/>
        <end position="52"/>
    </location>
</feature>
<dbReference type="Proteomes" id="UP000688137">
    <property type="component" value="Unassembled WGS sequence"/>
</dbReference>
<evidence type="ECO:0000256" key="10">
    <source>
        <dbReference type="SAM" id="MobiDB-lite"/>
    </source>
</evidence>
<dbReference type="GO" id="GO:0005694">
    <property type="term" value="C:chromosome"/>
    <property type="evidence" value="ECO:0007669"/>
    <property type="project" value="UniProtKB-SubCell"/>
</dbReference>
<evidence type="ECO:0000256" key="7">
    <source>
        <dbReference type="ARBA" id="ARBA00023054"/>
    </source>
</evidence>
<comment type="caution">
    <text evidence="11">The sequence shown here is derived from an EMBL/GenBank/DDBJ whole genome shotgun (WGS) entry which is preliminary data.</text>
</comment>
<dbReference type="EMBL" id="CAJJDM010000004">
    <property type="protein sequence ID" value="CAD8044660.1"/>
    <property type="molecule type" value="Genomic_DNA"/>
</dbReference>
<dbReference type="GO" id="GO:0005730">
    <property type="term" value="C:nucleolus"/>
    <property type="evidence" value="ECO:0007669"/>
    <property type="project" value="UniProtKB-SubCell"/>
</dbReference>
<evidence type="ECO:0000256" key="3">
    <source>
        <dbReference type="ARBA" id="ARBA00016738"/>
    </source>
</evidence>
<keyword evidence="12" id="KW-1185">Reference proteome</keyword>
<proteinExistence type="predicted"/>
<keyword evidence="4" id="KW-0158">Chromosome</keyword>
<evidence type="ECO:0000256" key="4">
    <source>
        <dbReference type="ARBA" id="ARBA00022454"/>
    </source>
</evidence>
<comment type="subcellular location">
    <subcellularLocation>
        <location evidence="1">Chromosome</location>
    </subcellularLocation>
    <subcellularLocation>
        <location evidence="2">Nucleus</location>
        <location evidence="2">Nucleolus</location>
    </subcellularLocation>
</comment>
<dbReference type="PANTHER" id="PTHR13557">
    <property type="entry name" value="COILED-COIL DOMAIN-CONTAINING PROTEIN 86"/>
    <property type="match status" value="1"/>
</dbReference>
<keyword evidence="8" id="KW-0539">Nucleus</keyword>
<gene>
    <name evidence="11" type="ORF">PPRIM_AZ9-3.1.T0080226</name>
</gene>
<comment type="function">
    <text evidence="9">Required for proper chromosome segregation during mitosis and error-free mitotic progression.</text>
</comment>
<dbReference type="PANTHER" id="PTHR13557:SF1">
    <property type="entry name" value="COILED-COIL DOMAIN-CONTAINING PROTEIN 86"/>
    <property type="match status" value="1"/>
</dbReference>
<keyword evidence="7" id="KW-0175">Coiled coil</keyword>
<keyword evidence="6" id="KW-0164">Citrullination</keyword>
<dbReference type="AlphaFoldDB" id="A0A8S1JW02"/>
<dbReference type="InterPro" id="IPR026570">
    <property type="entry name" value="CCDC86"/>
</dbReference>
<organism evidence="11 12">
    <name type="scientific">Paramecium primaurelia</name>
    <dbReference type="NCBI Taxonomy" id="5886"/>
    <lineage>
        <taxon>Eukaryota</taxon>
        <taxon>Sar</taxon>
        <taxon>Alveolata</taxon>
        <taxon>Ciliophora</taxon>
        <taxon>Intramacronucleata</taxon>
        <taxon>Oligohymenophorea</taxon>
        <taxon>Peniculida</taxon>
        <taxon>Parameciidae</taxon>
        <taxon>Paramecium</taxon>
    </lineage>
</organism>
<accession>A0A8S1JW02</accession>
<evidence type="ECO:0000256" key="9">
    <source>
        <dbReference type="ARBA" id="ARBA00093307"/>
    </source>
</evidence>
<evidence type="ECO:0000256" key="6">
    <source>
        <dbReference type="ARBA" id="ARBA00022934"/>
    </source>
</evidence>